<dbReference type="EMBL" id="CAJHJT010000012">
    <property type="protein sequence ID" value="CAD7000556.1"/>
    <property type="molecule type" value="Genomic_DNA"/>
</dbReference>
<keyword evidence="2" id="KW-1185">Reference proteome</keyword>
<sequence length="62" mass="6781">PYNIPSAAAATCTLNWCCLRTILRSRVLSCALRSEIVTRLFCHLVVTDERATSKATANILTA</sequence>
<reference evidence="1" key="1">
    <citation type="submission" date="2020-11" db="EMBL/GenBank/DDBJ databases">
        <authorList>
            <person name="Whitehead M."/>
        </authorList>
    </citation>
    <scope>NUCLEOTIDE SEQUENCE</scope>
    <source>
        <strain evidence="1">EGII</strain>
    </source>
</reference>
<comment type="caution">
    <text evidence="1">The sequence shown here is derived from an EMBL/GenBank/DDBJ whole genome shotgun (WGS) entry which is preliminary data.</text>
</comment>
<evidence type="ECO:0000313" key="2">
    <source>
        <dbReference type="Proteomes" id="UP000606786"/>
    </source>
</evidence>
<gene>
    <name evidence="1" type="ORF">CCAP1982_LOCUS9032</name>
</gene>
<organism evidence="1 2">
    <name type="scientific">Ceratitis capitata</name>
    <name type="common">Mediterranean fruit fly</name>
    <name type="synonym">Tephritis capitata</name>
    <dbReference type="NCBI Taxonomy" id="7213"/>
    <lineage>
        <taxon>Eukaryota</taxon>
        <taxon>Metazoa</taxon>
        <taxon>Ecdysozoa</taxon>
        <taxon>Arthropoda</taxon>
        <taxon>Hexapoda</taxon>
        <taxon>Insecta</taxon>
        <taxon>Pterygota</taxon>
        <taxon>Neoptera</taxon>
        <taxon>Endopterygota</taxon>
        <taxon>Diptera</taxon>
        <taxon>Brachycera</taxon>
        <taxon>Muscomorpha</taxon>
        <taxon>Tephritoidea</taxon>
        <taxon>Tephritidae</taxon>
        <taxon>Ceratitis</taxon>
        <taxon>Ceratitis</taxon>
    </lineage>
</organism>
<name>A0A811URY7_CERCA</name>
<dbReference type="AlphaFoldDB" id="A0A811URY7"/>
<accession>A0A811URY7</accession>
<proteinExistence type="predicted"/>
<protein>
    <submittedName>
        <fullName evidence="1">(Mediterranean fruit fly) hypothetical protein</fullName>
    </submittedName>
</protein>
<evidence type="ECO:0000313" key="1">
    <source>
        <dbReference type="EMBL" id="CAD7000556.1"/>
    </source>
</evidence>
<dbReference type="Proteomes" id="UP000606786">
    <property type="component" value="Unassembled WGS sequence"/>
</dbReference>
<feature type="non-terminal residue" evidence="1">
    <location>
        <position position="1"/>
    </location>
</feature>